<evidence type="ECO:0000256" key="1">
    <source>
        <dbReference type="SAM" id="MobiDB-lite"/>
    </source>
</evidence>
<feature type="region of interest" description="Disordered" evidence="1">
    <location>
        <begin position="1"/>
        <end position="194"/>
    </location>
</feature>
<dbReference type="PANTHER" id="PTHR42106:SF1">
    <property type="match status" value="1"/>
</dbReference>
<reference evidence="2 3" key="1">
    <citation type="submission" date="2024-01" db="EMBL/GenBank/DDBJ databases">
        <authorList>
            <person name="Allen C."/>
            <person name="Tagirdzhanova G."/>
        </authorList>
    </citation>
    <scope>NUCLEOTIDE SEQUENCE [LARGE SCALE GENOMIC DNA]</scope>
    <source>
        <strain evidence="2 3">CBS 119000</strain>
    </source>
</reference>
<dbReference type="Proteomes" id="UP001642502">
    <property type="component" value="Unassembled WGS sequence"/>
</dbReference>
<comment type="caution">
    <text evidence="2">The sequence shown here is derived from an EMBL/GenBank/DDBJ whole genome shotgun (WGS) entry which is preliminary data.</text>
</comment>
<dbReference type="EMBL" id="CAWUON010000024">
    <property type="protein sequence ID" value="CAK7267065.1"/>
    <property type="molecule type" value="Genomic_DNA"/>
</dbReference>
<keyword evidence="3" id="KW-1185">Reference proteome</keyword>
<name>A0ABP0DFQ2_9PEZI</name>
<feature type="compositionally biased region" description="Polar residues" evidence="1">
    <location>
        <begin position="100"/>
        <end position="113"/>
    </location>
</feature>
<feature type="compositionally biased region" description="Polar residues" evidence="1">
    <location>
        <begin position="37"/>
        <end position="54"/>
    </location>
</feature>
<gene>
    <name evidence="2" type="ORF">SEPCBS119000_002348</name>
</gene>
<evidence type="ECO:0000313" key="2">
    <source>
        <dbReference type="EMBL" id="CAK7267065.1"/>
    </source>
</evidence>
<dbReference type="PANTHER" id="PTHR42106">
    <property type="entry name" value="CHROMOSOME 10, WHOLE GENOME SHOTGUN SEQUENCE"/>
    <property type="match status" value="1"/>
</dbReference>
<evidence type="ECO:0000313" key="3">
    <source>
        <dbReference type="Proteomes" id="UP001642502"/>
    </source>
</evidence>
<accession>A0ABP0DFQ2</accession>
<protein>
    <submittedName>
        <fullName evidence="2">Uncharacterized protein</fullName>
    </submittedName>
</protein>
<proteinExistence type="predicted"/>
<feature type="region of interest" description="Disordered" evidence="1">
    <location>
        <begin position="203"/>
        <end position="222"/>
    </location>
</feature>
<organism evidence="2 3">
    <name type="scientific">Sporothrix epigloea</name>
    <dbReference type="NCBI Taxonomy" id="1892477"/>
    <lineage>
        <taxon>Eukaryota</taxon>
        <taxon>Fungi</taxon>
        <taxon>Dikarya</taxon>
        <taxon>Ascomycota</taxon>
        <taxon>Pezizomycotina</taxon>
        <taxon>Sordariomycetes</taxon>
        <taxon>Sordariomycetidae</taxon>
        <taxon>Ophiostomatales</taxon>
        <taxon>Ophiostomataceae</taxon>
        <taxon>Sporothrix</taxon>
    </lineage>
</organism>
<feature type="compositionally biased region" description="Low complexity" evidence="1">
    <location>
        <begin position="203"/>
        <end position="221"/>
    </location>
</feature>
<sequence length="250" mass="26177">MVNGSDDLADGAVAMEVPAGLGPPGGSGKPQVDKAINKSSRPFWNQLTQPSTGSLARGRMATTPPPQPQYRSCSTHSMPDDVSVNSPIAAGEPYQPGRVPTSSSESADGSQPIQHPPLPGAADIMRRINNKRRRDDDLDPASFKRRAVSPGMSVHNSPVMQSPLRRDTLSWGGPGAGTPSTASRPGSVSGGIGSIGLFEVRSNSAESSSTTSNNNVNGSNNKRVAQTTMSRVGFQAMADTNDSITRLRIE</sequence>